<evidence type="ECO:0000313" key="2">
    <source>
        <dbReference type="EMBL" id="EZA54313.1"/>
    </source>
</evidence>
<reference evidence="2 3" key="1">
    <citation type="journal article" date="2014" name="Curr. Biol.">
        <title>The genome of the clonal raider ant Cerapachys biroi.</title>
        <authorList>
            <person name="Oxley P.R."/>
            <person name="Ji L."/>
            <person name="Fetter-Pruneda I."/>
            <person name="McKenzie S.K."/>
            <person name="Li C."/>
            <person name="Hu H."/>
            <person name="Zhang G."/>
            <person name="Kronauer D.J."/>
        </authorList>
    </citation>
    <scope>NUCLEOTIDE SEQUENCE [LARGE SCALE GENOMIC DNA]</scope>
</reference>
<proteinExistence type="predicted"/>
<dbReference type="AlphaFoldDB" id="A0A026WEE9"/>
<gene>
    <name evidence="2" type="ORF">X777_05543</name>
</gene>
<protein>
    <submittedName>
        <fullName evidence="2">Uncharacterized protein</fullName>
    </submittedName>
</protein>
<dbReference type="Proteomes" id="UP000053097">
    <property type="component" value="Unassembled WGS sequence"/>
</dbReference>
<keyword evidence="3" id="KW-1185">Reference proteome</keyword>
<feature type="compositionally biased region" description="Low complexity" evidence="1">
    <location>
        <begin position="97"/>
        <end position="107"/>
    </location>
</feature>
<feature type="region of interest" description="Disordered" evidence="1">
    <location>
        <begin position="23"/>
        <end position="55"/>
    </location>
</feature>
<name>A0A026WEE9_OOCBI</name>
<accession>A0A026WEE9</accession>
<feature type="compositionally biased region" description="Polar residues" evidence="1">
    <location>
        <begin position="69"/>
        <end position="84"/>
    </location>
</feature>
<organism evidence="2 3">
    <name type="scientific">Ooceraea biroi</name>
    <name type="common">Clonal raider ant</name>
    <name type="synonym">Cerapachys biroi</name>
    <dbReference type="NCBI Taxonomy" id="2015173"/>
    <lineage>
        <taxon>Eukaryota</taxon>
        <taxon>Metazoa</taxon>
        <taxon>Ecdysozoa</taxon>
        <taxon>Arthropoda</taxon>
        <taxon>Hexapoda</taxon>
        <taxon>Insecta</taxon>
        <taxon>Pterygota</taxon>
        <taxon>Neoptera</taxon>
        <taxon>Endopterygota</taxon>
        <taxon>Hymenoptera</taxon>
        <taxon>Apocrita</taxon>
        <taxon>Aculeata</taxon>
        <taxon>Formicoidea</taxon>
        <taxon>Formicidae</taxon>
        <taxon>Dorylinae</taxon>
        <taxon>Ooceraea</taxon>
    </lineage>
</organism>
<dbReference type="EMBL" id="KK107250">
    <property type="protein sequence ID" value="EZA54313.1"/>
    <property type="molecule type" value="Genomic_DNA"/>
</dbReference>
<feature type="compositionally biased region" description="Basic and acidic residues" evidence="1">
    <location>
        <begin position="30"/>
        <end position="50"/>
    </location>
</feature>
<sequence length="123" mass="13337">MGEAIRITAIRPDQTIDRAVKVSYQPQHQMSEKGQGRTSREKLEGKEGKITKRLPRSRRVAHIAPLRVTTRSIATTTNGDQGARTTDKEMISSGGSATATPTHAAAARVKRQRSSGATCSRNP</sequence>
<evidence type="ECO:0000313" key="3">
    <source>
        <dbReference type="Proteomes" id="UP000053097"/>
    </source>
</evidence>
<feature type="region of interest" description="Disordered" evidence="1">
    <location>
        <begin position="69"/>
        <end position="123"/>
    </location>
</feature>
<feature type="compositionally biased region" description="Polar residues" evidence="1">
    <location>
        <begin position="114"/>
        <end position="123"/>
    </location>
</feature>
<evidence type="ECO:0000256" key="1">
    <source>
        <dbReference type="SAM" id="MobiDB-lite"/>
    </source>
</evidence>